<dbReference type="AlphaFoldDB" id="A0A1R1YA58"/>
<feature type="region of interest" description="Disordered" evidence="1">
    <location>
        <begin position="352"/>
        <end position="411"/>
    </location>
</feature>
<proteinExistence type="predicted"/>
<evidence type="ECO:0000313" key="4">
    <source>
        <dbReference type="EMBL" id="OMJ23750.1"/>
    </source>
</evidence>
<dbReference type="EMBL" id="LSSM01001970">
    <property type="protein sequence ID" value="OMJ23750.1"/>
    <property type="molecule type" value="Genomic_DNA"/>
</dbReference>
<feature type="region of interest" description="Disordered" evidence="1">
    <location>
        <begin position="27"/>
        <end position="189"/>
    </location>
</feature>
<gene>
    <name evidence="4" type="ORF">AYI69_g4875</name>
    <name evidence="3" type="ORF">AYI69_g8018</name>
</gene>
<evidence type="ECO:0000259" key="2">
    <source>
        <dbReference type="Pfam" id="PF06991"/>
    </source>
</evidence>
<dbReference type="PANTHER" id="PTHR15327">
    <property type="entry name" value="MICROFIBRIL-ASSOCIATED PROTEIN"/>
    <property type="match status" value="1"/>
</dbReference>
<dbReference type="OrthoDB" id="1111734at2759"/>
<organism evidence="4 5">
    <name type="scientific">Smittium culicis</name>
    <dbReference type="NCBI Taxonomy" id="133412"/>
    <lineage>
        <taxon>Eukaryota</taxon>
        <taxon>Fungi</taxon>
        <taxon>Fungi incertae sedis</taxon>
        <taxon>Zoopagomycota</taxon>
        <taxon>Kickxellomycotina</taxon>
        <taxon>Harpellomycetes</taxon>
        <taxon>Harpellales</taxon>
        <taxon>Legeriomycetaceae</taxon>
        <taxon>Smittium</taxon>
    </lineage>
</organism>
<keyword evidence="5" id="KW-1185">Reference proteome</keyword>
<feature type="domain" description="Micro-fibrillar-associated protein 1 C-terminal" evidence="2">
    <location>
        <begin position="173"/>
        <end position="396"/>
    </location>
</feature>
<reference evidence="5" key="1">
    <citation type="submission" date="2017-01" db="EMBL/GenBank/DDBJ databases">
        <authorList>
            <person name="Wang Y."/>
            <person name="White M."/>
            <person name="Kvist S."/>
            <person name="Moncalvo J.-M."/>
        </authorList>
    </citation>
    <scope>NUCLEOTIDE SEQUENCE [LARGE SCALE GENOMIC DNA]</scope>
    <source>
        <strain evidence="5">ID-206-W2</strain>
    </source>
</reference>
<feature type="compositionally biased region" description="Basic and acidic residues" evidence="1">
    <location>
        <begin position="289"/>
        <end position="302"/>
    </location>
</feature>
<feature type="region of interest" description="Disordered" evidence="1">
    <location>
        <begin position="1"/>
        <end position="20"/>
    </location>
</feature>
<protein>
    <recommendedName>
        <fullName evidence="2">Micro-fibrillar-associated protein 1 C-terminal domain-containing protein</fullName>
    </recommendedName>
</protein>
<evidence type="ECO:0000313" key="5">
    <source>
        <dbReference type="Proteomes" id="UP000187429"/>
    </source>
</evidence>
<dbReference type="Pfam" id="PF06991">
    <property type="entry name" value="MFAP1"/>
    <property type="match status" value="1"/>
</dbReference>
<feature type="region of interest" description="Disordered" evidence="1">
    <location>
        <begin position="279"/>
        <end position="302"/>
    </location>
</feature>
<feature type="compositionally biased region" description="Acidic residues" evidence="1">
    <location>
        <begin position="148"/>
        <end position="174"/>
    </location>
</feature>
<feature type="compositionally biased region" description="Basic and acidic residues" evidence="1">
    <location>
        <begin position="50"/>
        <end position="64"/>
    </location>
</feature>
<dbReference type="Proteomes" id="UP000187429">
    <property type="component" value="Unassembled WGS sequence"/>
</dbReference>
<evidence type="ECO:0000313" key="3">
    <source>
        <dbReference type="EMBL" id="OMJ15960.1"/>
    </source>
</evidence>
<dbReference type="InterPro" id="IPR033194">
    <property type="entry name" value="MFAP1"/>
</dbReference>
<comment type="caution">
    <text evidence="4">The sequence shown here is derived from an EMBL/GenBank/DDBJ whole genome shotgun (WGS) entry which is preliminary data.</text>
</comment>
<accession>A0A1R1YA58</accession>
<name>A0A1R1YA58_9FUNG</name>
<evidence type="ECO:0000256" key="1">
    <source>
        <dbReference type="SAM" id="MobiDB-lite"/>
    </source>
</evidence>
<dbReference type="InterPro" id="IPR009730">
    <property type="entry name" value="MFAP1_C"/>
</dbReference>
<dbReference type="EMBL" id="LSSM01004059">
    <property type="protein sequence ID" value="OMJ15960.1"/>
    <property type="molecule type" value="Genomic_DNA"/>
</dbReference>
<sequence>MNLNSLSKKSGAKSIATSGTKVARYFPGKAPAINNDQLYSDYSDNSDSETDSKIESSNKLDPQDNIRINSLGGVETPAIKRFGLPQDENENISELAQKRLAARKQALSDSDSSSESEKGDNTSEDEDQSRIDRLKIRQKLSLRQDFSASEDESSSQESEESENDSSEESSEYESDNSITKMRKPVFVSRQQRKTKISKITNMSNTEIVEEEEYFEEQEKRRVETLRIAALQAELNQKEDITDIADTIEAVDDTDGLDEDAEYELWKERERFRINRDAAKRAEMEEESEEMQKRRSMTDKEIMEADRDKYDKLAKMKNDRHALNKNTQNHHMGAFFTDILESKSVTEKYSSKIKDDLGGRSQNDNNADIPAILKSVRERNFGRSSQTKWKGLSSEDTSKQAIWQDRNKRRKY</sequence>
<feature type="compositionally biased region" description="Polar residues" evidence="1">
    <location>
        <begin position="34"/>
        <end position="43"/>
    </location>
</feature>
<reference evidence="4" key="2">
    <citation type="submission" date="2017-01" db="EMBL/GenBank/DDBJ databases">
        <authorList>
            <person name="Mah S.A."/>
            <person name="Swanson W.J."/>
            <person name="Moy G.W."/>
            <person name="Vacquier V.D."/>
        </authorList>
    </citation>
    <scope>NUCLEOTIDE SEQUENCE [LARGE SCALE GENOMIC DNA]</scope>
    <source>
        <strain evidence="4">ID-206-W2</strain>
    </source>
</reference>